<comment type="caution">
    <text evidence="2">The sequence shown here is derived from an EMBL/GenBank/DDBJ whole genome shotgun (WGS) entry which is preliminary data.</text>
</comment>
<evidence type="ECO:0000313" key="3">
    <source>
        <dbReference type="Proteomes" id="UP000248616"/>
    </source>
</evidence>
<organism evidence="2 3">
    <name type="scientific">Mesorhizobium kowhaii</name>
    <dbReference type="NCBI Taxonomy" id="1300272"/>
    <lineage>
        <taxon>Bacteria</taxon>
        <taxon>Pseudomonadati</taxon>
        <taxon>Pseudomonadota</taxon>
        <taxon>Alphaproteobacteria</taxon>
        <taxon>Hyphomicrobiales</taxon>
        <taxon>Phyllobacteriaceae</taxon>
        <taxon>Mesorhizobium</taxon>
    </lineage>
</organism>
<name>A0A2W7C092_9HYPH</name>
<dbReference type="RefSeq" id="WP_111546253.1">
    <property type="nucleotide sequence ID" value="NZ_MZXV01000050.1"/>
</dbReference>
<accession>A0A2W7C092</accession>
<protein>
    <submittedName>
        <fullName evidence="2">Uncharacterized protein</fullName>
    </submittedName>
</protein>
<evidence type="ECO:0000256" key="1">
    <source>
        <dbReference type="SAM" id="MobiDB-lite"/>
    </source>
</evidence>
<dbReference type="AlphaFoldDB" id="A0A2W7C092"/>
<proteinExistence type="predicted"/>
<keyword evidence="3" id="KW-1185">Reference proteome</keyword>
<evidence type="ECO:0000313" key="2">
    <source>
        <dbReference type="EMBL" id="PZV36452.1"/>
    </source>
</evidence>
<reference evidence="3" key="1">
    <citation type="submission" date="2017-03" db="EMBL/GenBank/DDBJ databases">
        <authorList>
            <person name="Safronova V.I."/>
            <person name="Sazanova A.L."/>
            <person name="Chirak E.R."/>
        </authorList>
    </citation>
    <scope>NUCLEOTIDE SEQUENCE [LARGE SCALE GENOMIC DNA]</scope>
    <source>
        <strain evidence="3">Ach-343</strain>
    </source>
</reference>
<dbReference type="Proteomes" id="UP000248616">
    <property type="component" value="Unassembled WGS sequence"/>
</dbReference>
<sequence>MFSRPLPFTAAKRTRLLEAPLTTACSCLMGMVLLAMLCLGRPDVPAFADAASGGASIGLERSGEVAALLRVTGKAQALEVRAARPALVKFASGHAALPVLDAVFLWLERSSPKAVISGFGAPSGPRANAHQPRGPPTIAA</sequence>
<dbReference type="OrthoDB" id="8085876at2"/>
<gene>
    <name evidence="2" type="ORF">B5V02_21985</name>
</gene>
<dbReference type="EMBL" id="MZXV01000050">
    <property type="protein sequence ID" value="PZV36452.1"/>
    <property type="molecule type" value="Genomic_DNA"/>
</dbReference>
<feature type="region of interest" description="Disordered" evidence="1">
    <location>
        <begin position="121"/>
        <end position="140"/>
    </location>
</feature>